<evidence type="ECO:0000313" key="3">
    <source>
        <dbReference type="Proteomes" id="UP000828390"/>
    </source>
</evidence>
<accession>A0A9D4R5A1</accession>
<evidence type="ECO:0000256" key="1">
    <source>
        <dbReference type="SAM" id="Phobius"/>
    </source>
</evidence>
<organism evidence="2 3">
    <name type="scientific">Dreissena polymorpha</name>
    <name type="common">Zebra mussel</name>
    <name type="synonym">Mytilus polymorpha</name>
    <dbReference type="NCBI Taxonomy" id="45954"/>
    <lineage>
        <taxon>Eukaryota</taxon>
        <taxon>Metazoa</taxon>
        <taxon>Spiralia</taxon>
        <taxon>Lophotrochozoa</taxon>
        <taxon>Mollusca</taxon>
        <taxon>Bivalvia</taxon>
        <taxon>Autobranchia</taxon>
        <taxon>Heteroconchia</taxon>
        <taxon>Euheterodonta</taxon>
        <taxon>Imparidentia</taxon>
        <taxon>Neoheterodontei</taxon>
        <taxon>Myida</taxon>
        <taxon>Dreissenoidea</taxon>
        <taxon>Dreissenidae</taxon>
        <taxon>Dreissena</taxon>
    </lineage>
</organism>
<evidence type="ECO:0000313" key="2">
    <source>
        <dbReference type="EMBL" id="KAH3854447.1"/>
    </source>
</evidence>
<feature type="transmembrane region" description="Helical" evidence="1">
    <location>
        <begin position="82"/>
        <end position="108"/>
    </location>
</feature>
<proteinExistence type="predicted"/>
<reference evidence="2" key="1">
    <citation type="journal article" date="2019" name="bioRxiv">
        <title>The Genome of the Zebra Mussel, Dreissena polymorpha: A Resource for Invasive Species Research.</title>
        <authorList>
            <person name="McCartney M.A."/>
            <person name="Auch B."/>
            <person name="Kono T."/>
            <person name="Mallez S."/>
            <person name="Zhang Y."/>
            <person name="Obille A."/>
            <person name="Becker A."/>
            <person name="Abrahante J.E."/>
            <person name="Garbe J."/>
            <person name="Badalamenti J.P."/>
            <person name="Herman A."/>
            <person name="Mangelson H."/>
            <person name="Liachko I."/>
            <person name="Sullivan S."/>
            <person name="Sone E.D."/>
            <person name="Koren S."/>
            <person name="Silverstein K.A.T."/>
            <person name="Beckman K.B."/>
            <person name="Gohl D.M."/>
        </authorList>
    </citation>
    <scope>NUCLEOTIDE SEQUENCE</scope>
    <source>
        <strain evidence="2">Duluth1</strain>
        <tissue evidence="2">Whole animal</tissue>
    </source>
</reference>
<name>A0A9D4R5A1_DREPO</name>
<dbReference type="EMBL" id="JAIWYP010000003">
    <property type="protein sequence ID" value="KAH3854447.1"/>
    <property type="molecule type" value="Genomic_DNA"/>
</dbReference>
<comment type="caution">
    <text evidence="2">The sequence shown here is derived from an EMBL/GenBank/DDBJ whole genome shotgun (WGS) entry which is preliminary data.</text>
</comment>
<dbReference type="Proteomes" id="UP000828390">
    <property type="component" value="Unassembled WGS sequence"/>
</dbReference>
<sequence length="128" mass="14061">MAVSAFSFTYLLEMYKISFDSAGLLLGAWMKTSVRLPSVSVRYCYACSACSSAPYSTARARCVAVGGYGGATFCLLYNKNKLVVGVLILWMVFEAVAALLFFIASIFASRLDRGNYDVKDDKRKEKAT</sequence>
<gene>
    <name evidence="2" type="ORF">DPMN_096989</name>
</gene>
<keyword evidence="3" id="KW-1185">Reference proteome</keyword>
<keyword evidence="1" id="KW-0472">Membrane</keyword>
<reference evidence="2" key="2">
    <citation type="submission" date="2020-11" db="EMBL/GenBank/DDBJ databases">
        <authorList>
            <person name="McCartney M.A."/>
            <person name="Auch B."/>
            <person name="Kono T."/>
            <person name="Mallez S."/>
            <person name="Becker A."/>
            <person name="Gohl D.M."/>
            <person name="Silverstein K.A.T."/>
            <person name="Koren S."/>
            <person name="Bechman K.B."/>
            <person name="Herman A."/>
            <person name="Abrahante J.E."/>
            <person name="Garbe J."/>
        </authorList>
    </citation>
    <scope>NUCLEOTIDE SEQUENCE</scope>
    <source>
        <strain evidence="2">Duluth1</strain>
        <tissue evidence="2">Whole animal</tissue>
    </source>
</reference>
<keyword evidence="1" id="KW-1133">Transmembrane helix</keyword>
<protein>
    <submittedName>
        <fullName evidence="2">Uncharacterized protein</fullName>
    </submittedName>
</protein>
<keyword evidence="1" id="KW-0812">Transmembrane</keyword>
<dbReference type="AlphaFoldDB" id="A0A9D4R5A1"/>